<feature type="compositionally biased region" description="Basic residues" evidence="1">
    <location>
        <begin position="80"/>
        <end position="101"/>
    </location>
</feature>
<feature type="region of interest" description="Disordered" evidence="1">
    <location>
        <begin position="159"/>
        <end position="179"/>
    </location>
</feature>
<organism evidence="2">
    <name type="scientific">Notodromas monacha</name>
    <dbReference type="NCBI Taxonomy" id="399045"/>
    <lineage>
        <taxon>Eukaryota</taxon>
        <taxon>Metazoa</taxon>
        <taxon>Ecdysozoa</taxon>
        <taxon>Arthropoda</taxon>
        <taxon>Crustacea</taxon>
        <taxon>Oligostraca</taxon>
        <taxon>Ostracoda</taxon>
        <taxon>Podocopa</taxon>
        <taxon>Podocopida</taxon>
        <taxon>Cypridocopina</taxon>
        <taxon>Cypridoidea</taxon>
        <taxon>Cyprididae</taxon>
        <taxon>Notodromas</taxon>
    </lineage>
</organism>
<evidence type="ECO:0000256" key="1">
    <source>
        <dbReference type="SAM" id="MobiDB-lite"/>
    </source>
</evidence>
<gene>
    <name evidence="2" type="ORF">NMOB1V02_LOCUS9203</name>
</gene>
<name>A0A7R9BU02_9CRUS</name>
<feature type="non-terminal residue" evidence="2">
    <location>
        <position position="1"/>
    </location>
</feature>
<evidence type="ECO:0000313" key="2">
    <source>
        <dbReference type="EMBL" id="CAD7281559.1"/>
    </source>
</evidence>
<sequence>YNDDPTVHLVTRTLIQPIRNPAPVFASDGSMKLGSPDTSSQFVRKSSRTKQTTDARPPFVVRRVPSNIFGASVQTTTSVKRARSLTRKSHHNHHHHHHNNHQHQQASTPVYASDSKTSTKACSRSSLASKKSVLFRSRSADDVAMRMNKSKSAEDLVRMHGTPPNLTGGGGGGGGTRMPPHDRRTCRVCNLYEEYFGECYPGHSNPNGSWSSSDDEADDDWGDRIRTKVTSKGIGAMVSDTGSDCSLSVG</sequence>
<feature type="compositionally biased region" description="Gly residues" evidence="1">
    <location>
        <begin position="167"/>
        <end position="176"/>
    </location>
</feature>
<dbReference type="EMBL" id="OA885014">
    <property type="protein sequence ID" value="CAD7281559.1"/>
    <property type="molecule type" value="Genomic_DNA"/>
</dbReference>
<accession>A0A7R9BU02</accession>
<feature type="region of interest" description="Disordered" evidence="1">
    <location>
        <begin position="75"/>
        <end position="131"/>
    </location>
</feature>
<reference evidence="2" key="1">
    <citation type="submission" date="2020-11" db="EMBL/GenBank/DDBJ databases">
        <authorList>
            <person name="Tran Van P."/>
        </authorList>
    </citation>
    <scope>NUCLEOTIDE SEQUENCE</scope>
</reference>
<feature type="region of interest" description="Disordered" evidence="1">
    <location>
        <begin position="27"/>
        <end position="58"/>
    </location>
</feature>
<proteinExistence type="predicted"/>
<feature type="compositionally biased region" description="Polar residues" evidence="1">
    <location>
        <begin position="106"/>
        <end position="129"/>
    </location>
</feature>
<dbReference type="Proteomes" id="UP000678499">
    <property type="component" value="Unassembled WGS sequence"/>
</dbReference>
<feature type="compositionally biased region" description="Polar residues" evidence="1">
    <location>
        <begin position="36"/>
        <end position="54"/>
    </location>
</feature>
<dbReference type="AlphaFoldDB" id="A0A7R9BU02"/>
<keyword evidence="3" id="KW-1185">Reference proteome</keyword>
<dbReference type="EMBL" id="CAJPEX010002977">
    <property type="protein sequence ID" value="CAG0921711.1"/>
    <property type="molecule type" value="Genomic_DNA"/>
</dbReference>
<evidence type="ECO:0000313" key="3">
    <source>
        <dbReference type="Proteomes" id="UP000678499"/>
    </source>
</evidence>
<protein>
    <submittedName>
        <fullName evidence="2">Uncharacterized protein</fullName>
    </submittedName>
</protein>